<name>A0A807LDB4_9ENTR</name>
<dbReference type="Gene3D" id="1.20.120.1220">
    <property type="match status" value="1"/>
</dbReference>
<organism evidence="5 6">
    <name type="scientific">Kosakonia cowanii JCM 10956 = DSM 18146</name>
    <dbReference type="NCBI Taxonomy" id="1300165"/>
    <lineage>
        <taxon>Bacteria</taxon>
        <taxon>Pseudomonadati</taxon>
        <taxon>Pseudomonadota</taxon>
        <taxon>Gammaproteobacteria</taxon>
        <taxon>Enterobacterales</taxon>
        <taxon>Enterobacteriaceae</taxon>
        <taxon>Kosakonia</taxon>
    </lineage>
</organism>
<feature type="domain" description="Prepilin type IV endopeptidase peptidase" evidence="4">
    <location>
        <begin position="6"/>
        <end position="111"/>
    </location>
</feature>
<gene>
    <name evidence="5" type="ORF">BWI95_09790</name>
</gene>
<proteinExistence type="inferred from homology"/>
<evidence type="ECO:0000256" key="2">
    <source>
        <dbReference type="RuleBase" id="RU003793"/>
    </source>
</evidence>
<feature type="transmembrane region" description="Helical" evidence="3">
    <location>
        <begin position="101"/>
        <end position="118"/>
    </location>
</feature>
<dbReference type="PRINTS" id="PR00864">
    <property type="entry name" value="PREPILNPTASE"/>
</dbReference>
<feature type="transmembrane region" description="Helical" evidence="3">
    <location>
        <begin position="47"/>
        <end position="66"/>
    </location>
</feature>
<sequence>MFFLIIYVVLNLLLVRSDLRSKMLPDRYTCPLLWTGLLWHCLSRPDFLADAVVGAMAGYASFAAIYWGYRLLRGREGLGYGDVKYLAALGAWHGWPVLPALVFYAALFGCCAVAFTLCRHRNLQVIKNPLSFGPFLAAAGFVVGYPTLIRF</sequence>
<evidence type="ECO:0000313" key="6">
    <source>
        <dbReference type="Proteomes" id="UP000187148"/>
    </source>
</evidence>
<dbReference type="GO" id="GO:0005886">
    <property type="term" value="C:plasma membrane"/>
    <property type="evidence" value="ECO:0007669"/>
    <property type="project" value="TreeGrafter"/>
</dbReference>
<comment type="similarity">
    <text evidence="1 2">Belongs to the peptidase A24 family.</text>
</comment>
<dbReference type="InterPro" id="IPR050882">
    <property type="entry name" value="Prepilin_peptidase/N-MTase"/>
</dbReference>
<evidence type="ECO:0000259" key="4">
    <source>
        <dbReference type="Pfam" id="PF01478"/>
    </source>
</evidence>
<dbReference type="RefSeq" id="WP_076769409.1">
    <property type="nucleotide sequence ID" value="NZ_CP019445.1"/>
</dbReference>
<reference evidence="5 6" key="1">
    <citation type="submission" date="2017-01" db="EMBL/GenBank/DDBJ databases">
        <authorList>
            <person name="Cao J.-M."/>
        </authorList>
    </citation>
    <scope>NUCLEOTIDE SEQUENCE [LARGE SCALE GENOMIC DNA]</scope>
    <source>
        <strain evidence="5 6">888-76</strain>
    </source>
</reference>
<evidence type="ECO:0000256" key="1">
    <source>
        <dbReference type="ARBA" id="ARBA00005801"/>
    </source>
</evidence>
<dbReference type="PANTHER" id="PTHR30487:SF0">
    <property type="entry name" value="PREPILIN LEADER PEPTIDASE_N-METHYLTRANSFERASE-RELATED"/>
    <property type="match status" value="1"/>
</dbReference>
<dbReference type="InterPro" id="IPR000045">
    <property type="entry name" value="Prepilin_IV_endopep_pep"/>
</dbReference>
<dbReference type="GO" id="GO:0006465">
    <property type="term" value="P:signal peptide processing"/>
    <property type="evidence" value="ECO:0007669"/>
    <property type="project" value="TreeGrafter"/>
</dbReference>
<dbReference type="PANTHER" id="PTHR30487">
    <property type="entry name" value="TYPE 4 PREPILIN-LIKE PROTEINS LEADER PEPTIDE-PROCESSING ENZYME"/>
    <property type="match status" value="1"/>
</dbReference>
<dbReference type="AlphaFoldDB" id="A0A807LDB4"/>
<dbReference type="Pfam" id="PF01478">
    <property type="entry name" value="Peptidase_A24"/>
    <property type="match status" value="1"/>
</dbReference>
<dbReference type="Proteomes" id="UP000187148">
    <property type="component" value="Chromosome"/>
</dbReference>
<evidence type="ECO:0000313" key="5">
    <source>
        <dbReference type="EMBL" id="APZ05327.1"/>
    </source>
</evidence>
<feature type="transmembrane region" description="Helical" evidence="3">
    <location>
        <begin position="130"/>
        <end position="149"/>
    </location>
</feature>
<keyword evidence="3" id="KW-0472">Membrane</keyword>
<keyword evidence="3" id="KW-0812">Transmembrane</keyword>
<dbReference type="KEGG" id="kco:BWI95_09790"/>
<keyword evidence="6" id="KW-1185">Reference proteome</keyword>
<evidence type="ECO:0000256" key="3">
    <source>
        <dbReference type="SAM" id="Phobius"/>
    </source>
</evidence>
<dbReference type="GO" id="GO:0004190">
    <property type="term" value="F:aspartic-type endopeptidase activity"/>
    <property type="evidence" value="ECO:0007669"/>
    <property type="project" value="InterPro"/>
</dbReference>
<protein>
    <submittedName>
        <fullName evidence="5">Prepilin peptidase</fullName>
    </submittedName>
</protein>
<dbReference type="InterPro" id="IPR014032">
    <property type="entry name" value="Peptidase_A24A_bac"/>
</dbReference>
<keyword evidence="3" id="KW-1133">Transmembrane helix</keyword>
<dbReference type="EMBL" id="CP019445">
    <property type="protein sequence ID" value="APZ05327.1"/>
    <property type="molecule type" value="Genomic_DNA"/>
</dbReference>
<accession>A0A807LDB4</accession>